<keyword evidence="4" id="KW-1185">Reference proteome</keyword>
<dbReference type="Proteomes" id="UP001500804">
    <property type="component" value="Unassembled WGS sequence"/>
</dbReference>
<name>A0ABP9NFL1_9PSEU</name>
<feature type="compositionally biased region" description="Low complexity" evidence="1">
    <location>
        <begin position="1"/>
        <end position="12"/>
    </location>
</feature>
<dbReference type="Pfam" id="PF03729">
    <property type="entry name" value="DUF308"/>
    <property type="match status" value="1"/>
</dbReference>
<reference evidence="4" key="1">
    <citation type="journal article" date="2019" name="Int. J. Syst. Evol. Microbiol.">
        <title>The Global Catalogue of Microorganisms (GCM) 10K type strain sequencing project: providing services to taxonomists for standard genome sequencing and annotation.</title>
        <authorList>
            <consortium name="The Broad Institute Genomics Platform"/>
            <consortium name="The Broad Institute Genome Sequencing Center for Infectious Disease"/>
            <person name="Wu L."/>
            <person name="Ma J."/>
        </authorList>
    </citation>
    <scope>NUCLEOTIDE SEQUENCE [LARGE SCALE GENOMIC DNA]</scope>
    <source>
        <strain evidence="4">JCM 18302</strain>
    </source>
</reference>
<feature type="transmembrane region" description="Helical" evidence="2">
    <location>
        <begin position="103"/>
        <end position="126"/>
    </location>
</feature>
<protein>
    <submittedName>
        <fullName evidence="3">Uncharacterized protein</fullName>
    </submittedName>
</protein>
<dbReference type="InterPro" id="IPR005325">
    <property type="entry name" value="DUF308_memb"/>
</dbReference>
<proteinExistence type="predicted"/>
<organism evidence="3 4">
    <name type="scientific">Pseudonocardia adelaidensis</name>
    <dbReference type="NCBI Taxonomy" id="648754"/>
    <lineage>
        <taxon>Bacteria</taxon>
        <taxon>Bacillati</taxon>
        <taxon>Actinomycetota</taxon>
        <taxon>Actinomycetes</taxon>
        <taxon>Pseudonocardiales</taxon>
        <taxon>Pseudonocardiaceae</taxon>
        <taxon>Pseudonocardia</taxon>
    </lineage>
</organism>
<sequence>MSGPQSSPTPASSQPPPASDGARSAVAEQPGVEPIRPPSERLTRPPVSRCRRVGLVVFGLLTVGYGLLVMSLRPGVLATVAVLAGVAELGLGLWAISSPGRELLLLVNLIGIYLIIAGVDAIVAAVTGERSDERAQAAADPAR</sequence>
<evidence type="ECO:0000256" key="2">
    <source>
        <dbReference type="SAM" id="Phobius"/>
    </source>
</evidence>
<keyword evidence="2" id="KW-0812">Transmembrane</keyword>
<keyword evidence="2" id="KW-1133">Transmembrane helix</keyword>
<comment type="caution">
    <text evidence="3">The sequence shown here is derived from an EMBL/GenBank/DDBJ whole genome shotgun (WGS) entry which is preliminary data.</text>
</comment>
<evidence type="ECO:0000313" key="4">
    <source>
        <dbReference type="Proteomes" id="UP001500804"/>
    </source>
</evidence>
<feature type="region of interest" description="Disordered" evidence="1">
    <location>
        <begin position="1"/>
        <end position="45"/>
    </location>
</feature>
<accession>A0ABP9NFL1</accession>
<evidence type="ECO:0000313" key="3">
    <source>
        <dbReference type="EMBL" id="GAA5113004.1"/>
    </source>
</evidence>
<evidence type="ECO:0000256" key="1">
    <source>
        <dbReference type="SAM" id="MobiDB-lite"/>
    </source>
</evidence>
<dbReference type="EMBL" id="BAABJO010000003">
    <property type="protein sequence ID" value="GAA5113004.1"/>
    <property type="molecule type" value="Genomic_DNA"/>
</dbReference>
<keyword evidence="2" id="KW-0472">Membrane</keyword>
<feature type="transmembrane region" description="Helical" evidence="2">
    <location>
        <begin position="76"/>
        <end position="96"/>
    </location>
</feature>
<gene>
    <name evidence="3" type="ORF">GCM10023320_07950</name>
</gene>
<feature type="transmembrane region" description="Helical" evidence="2">
    <location>
        <begin position="53"/>
        <end position="70"/>
    </location>
</feature>